<evidence type="ECO:0008006" key="4">
    <source>
        <dbReference type="Google" id="ProtNLM"/>
    </source>
</evidence>
<evidence type="ECO:0000256" key="1">
    <source>
        <dbReference type="SAM" id="MobiDB-lite"/>
    </source>
</evidence>
<keyword evidence="3" id="KW-1185">Reference proteome</keyword>
<dbReference type="OrthoDB" id="9972026at2759"/>
<evidence type="ECO:0000313" key="2">
    <source>
        <dbReference type="EMBL" id="KAI1900254.1"/>
    </source>
</evidence>
<feature type="region of interest" description="Disordered" evidence="1">
    <location>
        <begin position="76"/>
        <end position="96"/>
    </location>
</feature>
<dbReference type="Pfam" id="PF14983">
    <property type="entry name" value="SPMIP10-like"/>
    <property type="match status" value="1"/>
</dbReference>
<sequence length="121" mass="13415">MAKISTHTGPNKLAHSHIPAFSVRHPMIPKLYVMPWKQDMKNQRLLLMNANLAQIPVGPHEESLCLEQRERLCHGQDRTGPLDSSAHSPPQTCLPPPIASHLSRYNSSLATTRGLYGVPPP</sequence>
<dbReference type="AlphaFoldDB" id="A0A8T3DWP6"/>
<comment type="caution">
    <text evidence="2">The sequence shown here is derived from an EMBL/GenBank/DDBJ whole genome shotgun (WGS) entry which is preliminary data.</text>
</comment>
<accession>A0A8T3DWP6</accession>
<proteinExistence type="predicted"/>
<gene>
    <name evidence="2" type="ORF">AGOR_G00048100</name>
</gene>
<dbReference type="Proteomes" id="UP000829720">
    <property type="component" value="Unassembled WGS sequence"/>
</dbReference>
<dbReference type="EMBL" id="JAERUA010000004">
    <property type="protein sequence ID" value="KAI1900254.1"/>
    <property type="molecule type" value="Genomic_DNA"/>
</dbReference>
<organism evidence="2 3">
    <name type="scientific">Albula goreensis</name>
    <dbReference type="NCBI Taxonomy" id="1534307"/>
    <lineage>
        <taxon>Eukaryota</taxon>
        <taxon>Metazoa</taxon>
        <taxon>Chordata</taxon>
        <taxon>Craniata</taxon>
        <taxon>Vertebrata</taxon>
        <taxon>Euteleostomi</taxon>
        <taxon>Actinopterygii</taxon>
        <taxon>Neopterygii</taxon>
        <taxon>Teleostei</taxon>
        <taxon>Albuliformes</taxon>
        <taxon>Albulidae</taxon>
        <taxon>Albula</taxon>
    </lineage>
</organism>
<dbReference type="InterPro" id="IPR027965">
    <property type="entry name" value="SPMIP10"/>
</dbReference>
<name>A0A8T3DWP6_9TELE</name>
<protein>
    <recommendedName>
        <fullName evidence="4">Testis-expressed protein 43</fullName>
    </recommendedName>
</protein>
<reference evidence="2" key="1">
    <citation type="submission" date="2021-01" db="EMBL/GenBank/DDBJ databases">
        <authorList>
            <person name="Zahm M."/>
            <person name="Roques C."/>
            <person name="Cabau C."/>
            <person name="Klopp C."/>
            <person name="Donnadieu C."/>
            <person name="Jouanno E."/>
            <person name="Lampietro C."/>
            <person name="Louis A."/>
            <person name="Herpin A."/>
            <person name="Echchiki A."/>
            <person name="Berthelot C."/>
            <person name="Parey E."/>
            <person name="Roest-Crollius H."/>
            <person name="Braasch I."/>
            <person name="Postlethwait J."/>
            <person name="Bobe J."/>
            <person name="Montfort J."/>
            <person name="Bouchez O."/>
            <person name="Begum T."/>
            <person name="Mejri S."/>
            <person name="Adams A."/>
            <person name="Chen W.-J."/>
            <person name="Guiguen Y."/>
        </authorList>
    </citation>
    <scope>NUCLEOTIDE SEQUENCE</scope>
    <source>
        <tissue evidence="2">Blood</tissue>
    </source>
</reference>
<evidence type="ECO:0000313" key="3">
    <source>
        <dbReference type="Proteomes" id="UP000829720"/>
    </source>
</evidence>
<dbReference type="PANTHER" id="PTHR35247:SF1">
    <property type="entry name" value="TESTIS-EXPRESSED PROTEIN 43"/>
    <property type="match status" value="1"/>
</dbReference>
<dbReference type="PANTHER" id="PTHR35247">
    <property type="entry name" value="TESTIS-EXPRESSED PROTEIN 43"/>
    <property type="match status" value="1"/>
</dbReference>